<dbReference type="PANTHER" id="PTHR34504">
    <property type="entry name" value="ANTITOXIN HICB"/>
    <property type="match status" value="1"/>
</dbReference>
<dbReference type="PANTHER" id="PTHR34504:SF2">
    <property type="entry name" value="UPF0150 PROTEIN SSL0259"/>
    <property type="match status" value="1"/>
</dbReference>
<sequence>MNEAHYELIIYWDKTDQIFVVDVPELPGCMAHGATKMKAMNNVEEAISLWIKTAKEDCIEIPEPKGRLLFA</sequence>
<dbReference type="EMBL" id="UOGJ01000063">
    <property type="protein sequence ID" value="VAX35531.1"/>
    <property type="molecule type" value="Genomic_DNA"/>
</dbReference>
<dbReference type="Pfam" id="PF15919">
    <property type="entry name" value="HicB_lk_antitox"/>
    <property type="match status" value="1"/>
</dbReference>
<name>A0A3B1D9L1_9ZZZZ</name>
<dbReference type="AlphaFoldDB" id="A0A3B1D9L1"/>
<reference evidence="2" key="1">
    <citation type="submission" date="2018-06" db="EMBL/GenBank/DDBJ databases">
        <authorList>
            <person name="Zhirakovskaya E."/>
        </authorList>
    </citation>
    <scope>NUCLEOTIDE SEQUENCE</scope>
</reference>
<gene>
    <name evidence="2" type="ORF">MNBD_UNCLBAC01-1895</name>
</gene>
<dbReference type="Gene3D" id="3.30.160.250">
    <property type="match status" value="1"/>
</dbReference>
<evidence type="ECO:0000313" key="2">
    <source>
        <dbReference type="EMBL" id="VAX35531.1"/>
    </source>
</evidence>
<dbReference type="InterPro" id="IPR031807">
    <property type="entry name" value="HicB-like"/>
</dbReference>
<dbReference type="InterPro" id="IPR035069">
    <property type="entry name" value="TTHA1013/TTHA0281-like"/>
</dbReference>
<dbReference type="SUPFAM" id="SSF143100">
    <property type="entry name" value="TTHA1013/TTHA0281-like"/>
    <property type="match status" value="1"/>
</dbReference>
<accession>A0A3B1D9L1</accession>
<evidence type="ECO:0000259" key="1">
    <source>
        <dbReference type="Pfam" id="PF15919"/>
    </source>
</evidence>
<organism evidence="2">
    <name type="scientific">hydrothermal vent metagenome</name>
    <dbReference type="NCBI Taxonomy" id="652676"/>
    <lineage>
        <taxon>unclassified sequences</taxon>
        <taxon>metagenomes</taxon>
        <taxon>ecological metagenomes</taxon>
    </lineage>
</organism>
<feature type="domain" description="HicB-like antitoxin of toxin-antitoxin system" evidence="1">
    <location>
        <begin position="9"/>
        <end position="65"/>
    </location>
</feature>
<protein>
    <recommendedName>
        <fullName evidence="1">HicB-like antitoxin of toxin-antitoxin system domain-containing protein</fullName>
    </recommendedName>
</protein>
<dbReference type="InterPro" id="IPR051404">
    <property type="entry name" value="TA_system_antitoxin"/>
</dbReference>
<proteinExistence type="predicted"/>